<dbReference type="STRING" id="329726.AM1_4345"/>
<gene>
    <name evidence="1" type="ordered locus">AM1_4345</name>
</gene>
<sequence length="40" mass="4625">MTLWLSTWTSKRWAFEKFFGIPGTKAEIFLGARAKGTNLY</sequence>
<name>B0CDX2_ACAM1</name>
<dbReference type="HOGENOM" id="CLU_3283126_0_0_3"/>
<evidence type="ECO:0000313" key="2">
    <source>
        <dbReference type="Proteomes" id="UP000000268"/>
    </source>
</evidence>
<accession>B0CDX2</accession>
<dbReference type="EMBL" id="CP000828">
    <property type="protein sequence ID" value="ABW29324.1"/>
    <property type="molecule type" value="Genomic_DNA"/>
</dbReference>
<proteinExistence type="predicted"/>
<reference evidence="1 2" key="1">
    <citation type="journal article" date="2008" name="Proc. Natl. Acad. Sci. U.S.A.">
        <title>Niche adaptation and genome expansion in the chlorophyll d-producing cyanobacterium Acaryochloris marina.</title>
        <authorList>
            <person name="Swingley W.D."/>
            <person name="Chen M."/>
            <person name="Cheung P.C."/>
            <person name="Conrad A.L."/>
            <person name="Dejesa L.C."/>
            <person name="Hao J."/>
            <person name="Honchak B.M."/>
            <person name="Karbach L.E."/>
            <person name="Kurdoglu A."/>
            <person name="Lahiri S."/>
            <person name="Mastrian S.D."/>
            <person name="Miyashita H."/>
            <person name="Page L."/>
            <person name="Ramakrishna P."/>
            <person name="Satoh S."/>
            <person name="Sattley W.M."/>
            <person name="Shimada Y."/>
            <person name="Taylor H.L."/>
            <person name="Tomo T."/>
            <person name="Tsuchiya T."/>
            <person name="Wang Z.T."/>
            <person name="Raymond J."/>
            <person name="Mimuro M."/>
            <person name="Blankenship R.E."/>
            <person name="Touchman J.W."/>
        </authorList>
    </citation>
    <scope>NUCLEOTIDE SEQUENCE [LARGE SCALE GENOMIC DNA]</scope>
    <source>
        <strain evidence="2">MBIC 11017</strain>
    </source>
</reference>
<dbReference type="AlphaFoldDB" id="B0CDX2"/>
<protein>
    <submittedName>
        <fullName evidence="1">Uncharacterized protein</fullName>
    </submittedName>
</protein>
<evidence type="ECO:0000313" key="1">
    <source>
        <dbReference type="EMBL" id="ABW29324.1"/>
    </source>
</evidence>
<organism evidence="1 2">
    <name type="scientific">Acaryochloris marina (strain MBIC 11017)</name>
    <dbReference type="NCBI Taxonomy" id="329726"/>
    <lineage>
        <taxon>Bacteria</taxon>
        <taxon>Bacillati</taxon>
        <taxon>Cyanobacteriota</taxon>
        <taxon>Cyanophyceae</taxon>
        <taxon>Acaryochloridales</taxon>
        <taxon>Acaryochloridaceae</taxon>
        <taxon>Acaryochloris</taxon>
    </lineage>
</organism>
<dbReference type="Proteomes" id="UP000000268">
    <property type="component" value="Chromosome"/>
</dbReference>
<dbReference type="KEGG" id="amr:AM1_4345"/>
<keyword evidence="2" id="KW-1185">Reference proteome</keyword>